<dbReference type="EnsemblPlants" id="OPUNC07G09510.1">
    <property type="protein sequence ID" value="OPUNC07G09510.1"/>
    <property type="gene ID" value="OPUNC07G09510"/>
</dbReference>
<sequence length="85" mass="9213">MAETVASAVVQENVSGLFSYLSSNRTEKASKRHNMERLEMAHSELDLALERTRSCPSQISPCSVRGRSTSAPMTSVVMCCTDASS</sequence>
<organism evidence="1">
    <name type="scientific">Oryza punctata</name>
    <name type="common">Red rice</name>
    <dbReference type="NCBI Taxonomy" id="4537"/>
    <lineage>
        <taxon>Eukaryota</taxon>
        <taxon>Viridiplantae</taxon>
        <taxon>Streptophyta</taxon>
        <taxon>Embryophyta</taxon>
        <taxon>Tracheophyta</taxon>
        <taxon>Spermatophyta</taxon>
        <taxon>Magnoliopsida</taxon>
        <taxon>Liliopsida</taxon>
        <taxon>Poales</taxon>
        <taxon>Poaceae</taxon>
        <taxon>BOP clade</taxon>
        <taxon>Oryzoideae</taxon>
        <taxon>Oryzeae</taxon>
        <taxon>Oryzinae</taxon>
        <taxon>Oryza</taxon>
    </lineage>
</organism>
<dbReference type="OMA" id="VMCCTDA"/>
<evidence type="ECO:0000313" key="2">
    <source>
        <dbReference type="Proteomes" id="UP000026962"/>
    </source>
</evidence>
<name>A0A0E0LJD9_ORYPU</name>
<accession>A0A0E0LJD9</accession>
<dbReference type="Proteomes" id="UP000026962">
    <property type="component" value="Chromosome 7"/>
</dbReference>
<dbReference type="AlphaFoldDB" id="A0A0E0LJD9"/>
<reference evidence="1" key="1">
    <citation type="submission" date="2015-04" db="UniProtKB">
        <authorList>
            <consortium name="EnsemblPlants"/>
        </authorList>
    </citation>
    <scope>IDENTIFICATION</scope>
</reference>
<dbReference type="HOGENOM" id="CLU_2516579_0_0_1"/>
<protein>
    <submittedName>
        <fullName evidence="1">Uncharacterized protein</fullName>
    </submittedName>
</protein>
<evidence type="ECO:0000313" key="1">
    <source>
        <dbReference type="EnsemblPlants" id="OPUNC07G09510.1"/>
    </source>
</evidence>
<keyword evidence="2" id="KW-1185">Reference proteome</keyword>
<reference evidence="1" key="2">
    <citation type="submission" date="2018-05" db="EMBL/GenBank/DDBJ databases">
        <title>OpunRS2 (Oryza punctata Reference Sequence Version 2).</title>
        <authorList>
            <person name="Zhang J."/>
            <person name="Kudrna D."/>
            <person name="Lee S."/>
            <person name="Talag J."/>
            <person name="Welchert J."/>
            <person name="Wing R.A."/>
        </authorList>
    </citation>
    <scope>NUCLEOTIDE SEQUENCE [LARGE SCALE GENOMIC DNA]</scope>
</reference>
<proteinExistence type="predicted"/>
<dbReference type="Gramene" id="OPUNC07G09510.1">
    <property type="protein sequence ID" value="OPUNC07G09510.1"/>
    <property type="gene ID" value="OPUNC07G09510"/>
</dbReference>